<evidence type="ECO:0000256" key="5">
    <source>
        <dbReference type="ARBA" id="ARBA00022692"/>
    </source>
</evidence>
<evidence type="ECO:0000256" key="7">
    <source>
        <dbReference type="ARBA" id="ARBA00023136"/>
    </source>
</evidence>
<keyword evidence="7" id="KW-0472">Membrane</keyword>
<dbReference type="GO" id="GO:0009847">
    <property type="term" value="P:spore germination"/>
    <property type="evidence" value="ECO:0007669"/>
    <property type="project" value="InterPro"/>
</dbReference>
<accession>A0A502I8V3</accession>
<dbReference type="NCBIfam" id="TIGR00912">
    <property type="entry name" value="2A0309"/>
    <property type="match status" value="1"/>
</dbReference>
<dbReference type="OrthoDB" id="2716906at2"/>
<evidence type="ECO:0000313" key="8">
    <source>
        <dbReference type="EMBL" id="QDX92860.1"/>
    </source>
</evidence>
<dbReference type="GO" id="GO:0016020">
    <property type="term" value="C:membrane"/>
    <property type="evidence" value="ECO:0007669"/>
    <property type="project" value="UniProtKB-SubCell"/>
</dbReference>
<keyword evidence="5" id="KW-0812">Transmembrane</keyword>
<evidence type="ECO:0000256" key="2">
    <source>
        <dbReference type="ARBA" id="ARBA00007998"/>
    </source>
</evidence>
<protein>
    <submittedName>
        <fullName evidence="8">Spore gernimation protein</fullName>
    </submittedName>
</protein>
<evidence type="ECO:0000256" key="4">
    <source>
        <dbReference type="ARBA" id="ARBA00022544"/>
    </source>
</evidence>
<evidence type="ECO:0000256" key="6">
    <source>
        <dbReference type="ARBA" id="ARBA00022989"/>
    </source>
</evidence>
<keyword evidence="3" id="KW-0813">Transport</keyword>
<evidence type="ECO:0000313" key="9">
    <source>
        <dbReference type="Proteomes" id="UP000319432"/>
    </source>
</evidence>
<reference evidence="8 9" key="1">
    <citation type="submission" date="2018-11" db="EMBL/GenBank/DDBJ databases">
        <title>Phylogenetic determinants of toxin gene distribution in genomes of Brevibacillus laterosporus.</title>
        <authorList>
            <person name="Glare T.R."/>
            <person name="Durrant A."/>
            <person name="Berry C."/>
            <person name="Palma L."/>
            <person name="Ormskirk M."/>
            <person name="Cox M.O."/>
        </authorList>
    </citation>
    <scope>NUCLEOTIDE SEQUENCE [LARGE SCALE GENOMIC DNA]</scope>
    <source>
        <strain evidence="8 9">1821L</strain>
    </source>
</reference>
<dbReference type="PANTHER" id="PTHR34975:SF2">
    <property type="entry name" value="SPORE GERMINATION PROTEIN A2"/>
    <property type="match status" value="1"/>
</dbReference>
<dbReference type="Pfam" id="PF03845">
    <property type="entry name" value="Spore_permease"/>
    <property type="match status" value="1"/>
</dbReference>
<proteinExistence type="inferred from homology"/>
<dbReference type="EMBL" id="CP033464">
    <property type="protein sequence ID" value="QDX92860.1"/>
    <property type="molecule type" value="Genomic_DNA"/>
</dbReference>
<dbReference type="AlphaFoldDB" id="A0A502I8V3"/>
<organism evidence="8 9">
    <name type="scientific">Brevibacillus laterosporus</name>
    <name type="common">Bacillus laterosporus</name>
    <dbReference type="NCBI Taxonomy" id="1465"/>
    <lineage>
        <taxon>Bacteria</taxon>
        <taxon>Bacillati</taxon>
        <taxon>Bacillota</taxon>
        <taxon>Bacilli</taxon>
        <taxon>Bacillales</taxon>
        <taxon>Paenibacillaceae</taxon>
        <taxon>Brevibacillus</taxon>
    </lineage>
</organism>
<keyword evidence="6" id="KW-1133">Transmembrane helix</keyword>
<dbReference type="Proteomes" id="UP000319432">
    <property type="component" value="Chromosome"/>
</dbReference>
<gene>
    <name evidence="8" type="ORF">EEL30_11425</name>
</gene>
<evidence type="ECO:0000256" key="1">
    <source>
        <dbReference type="ARBA" id="ARBA00004141"/>
    </source>
</evidence>
<keyword evidence="9" id="KW-1185">Reference proteome</keyword>
<dbReference type="PANTHER" id="PTHR34975">
    <property type="entry name" value="SPORE GERMINATION PROTEIN A2"/>
    <property type="match status" value="1"/>
</dbReference>
<comment type="similarity">
    <text evidence="2">Belongs to the amino acid-polyamine-organocation (APC) superfamily. Spore germination protein (SGP) (TC 2.A.3.9) family.</text>
</comment>
<keyword evidence="4" id="KW-0309">Germination</keyword>
<name>A0A502I8V3_BRELA</name>
<evidence type="ECO:0000256" key="3">
    <source>
        <dbReference type="ARBA" id="ARBA00022448"/>
    </source>
</evidence>
<comment type="subcellular location">
    <subcellularLocation>
        <location evidence="1">Membrane</location>
        <topology evidence="1">Multi-pass membrane protein</topology>
    </subcellularLocation>
</comment>
<sequence length="370" mass="41342">MSLNFQPKFSSLDVTAVIASMVIGVSILTLPRVAVDAVGTPDVWIDALVGGLLAMLAGYFCAKLSQHYPSYHFYQITGILLGKWGGALLTLFYSLYFFFLCVYEARVQSEVIRHFLLDQTPIHVTIISFLLAGLYLVIGGPQPIVRLFLLYFPATILILFSIAILNYQSFHIDNLLPVLHHGWTPVLHGLSATTPSYMGLEIIMFLTYMMKSPAGATKSVVIGLGFATLIYTTITLMIVGTLTAHEVKTLTWPTMEFVKQIEFPGAFFEHYELFFMVIWVLSIFTTFVFCFYLVSLGLSLLVPIRLRLLQVLLTPLLYAFAMLPKNLDQAFSLGTHLGYVSVLASGIIPILLLLFSKWRKSANAQQNKQT</sequence>
<dbReference type="InterPro" id="IPR004761">
    <property type="entry name" value="Spore_GerAB"/>
</dbReference>